<keyword evidence="4" id="KW-0804">Transcription</keyword>
<dbReference type="AlphaFoldDB" id="A0A7C9F7E4"/>
<dbReference type="InterPro" id="IPR039425">
    <property type="entry name" value="RNA_pol_sigma-70-like"/>
</dbReference>
<reference evidence="7 8" key="1">
    <citation type="submission" date="2019-10" db="EMBL/GenBank/DDBJ databases">
        <title>Draft Genome Sequence of Cytophagaceae sp. SJW1-29.</title>
        <authorList>
            <person name="Choi A."/>
        </authorList>
    </citation>
    <scope>NUCLEOTIDE SEQUENCE [LARGE SCALE GENOMIC DNA]</scope>
    <source>
        <strain evidence="7 8">SJW1-29</strain>
    </source>
</reference>
<comment type="similarity">
    <text evidence="1">Belongs to the sigma-70 factor family. ECF subfamily.</text>
</comment>
<dbReference type="InterPro" id="IPR007627">
    <property type="entry name" value="RNA_pol_sigma70_r2"/>
</dbReference>
<dbReference type="Pfam" id="PF04542">
    <property type="entry name" value="Sigma70_r2"/>
    <property type="match status" value="1"/>
</dbReference>
<name>A0A7C9F7E4_9BACT</name>
<comment type="caution">
    <text evidence="7">The sequence shown here is derived from an EMBL/GenBank/DDBJ whole genome shotgun (WGS) entry which is preliminary data.</text>
</comment>
<dbReference type="InterPro" id="IPR014284">
    <property type="entry name" value="RNA_pol_sigma-70_dom"/>
</dbReference>
<dbReference type="PANTHER" id="PTHR43133:SF46">
    <property type="entry name" value="RNA POLYMERASE SIGMA-70 FACTOR ECF SUBFAMILY"/>
    <property type="match status" value="1"/>
</dbReference>
<dbReference type="CDD" id="cd06171">
    <property type="entry name" value="Sigma70_r4"/>
    <property type="match status" value="1"/>
</dbReference>
<dbReference type="NCBIfam" id="TIGR02937">
    <property type="entry name" value="sigma70-ECF"/>
    <property type="match status" value="1"/>
</dbReference>
<evidence type="ECO:0000256" key="1">
    <source>
        <dbReference type="ARBA" id="ARBA00010641"/>
    </source>
</evidence>
<feature type="domain" description="RNA polymerase sigma-70 region 2" evidence="5">
    <location>
        <begin position="26"/>
        <end position="89"/>
    </location>
</feature>
<dbReference type="GO" id="GO:0003677">
    <property type="term" value="F:DNA binding"/>
    <property type="evidence" value="ECO:0007669"/>
    <property type="project" value="InterPro"/>
</dbReference>
<dbReference type="InterPro" id="IPR036388">
    <property type="entry name" value="WH-like_DNA-bd_sf"/>
</dbReference>
<evidence type="ECO:0000256" key="4">
    <source>
        <dbReference type="ARBA" id="ARBA00023163"/>
    </source>
</evidence>
<dbReference type="Proteomes" id="UP000479293">
    <property type="component" value="Unassembled WGS sequence"/>
</dbReference>
<evidence type="ECO:0000313" key="8">
    <source>
        <dbReference type="Proteomes" id="UP000479293"/>
    </source>
</evidence>
<organism evidence="7 8">
    <name type="scientific">Salmonirosea aquatica</name>
    <dbReference type="NCBI Taxonomy" id="2654236"/>
    <lineage>
        <taxon>Bacteria</taxon>
        <taxon>Pseudomonadati</taxon>
        <taxon>Bacteroidota</taxon>
        <taxon>Cytophagia</taxon>
        <taxon>Cytophagales</taxon>
        <taxon>Spirosomataceae</taxon>
        <taxon>Salmonirosea</taxon>
    </lineage>
</organism>
<accession>A0A7C9F7E4</accession>
<evidence type="ECO:0000256" key="2">
    <source>
        <dbReference type="ARBA" id="ARBA00023015"/>
    </source>
</evidence>
<evidence type="ECO:0000259" key="6">
    <source>
        <dbReference type="Pfam" id="PF08281"/>
    </source>
</evidence>
<dbReference type="InterPro" id="IPR013325">
    <property type="entry name" value="RNA_pol_sigma_r2"/>
</dbReference>
<dbReference type="GO" id="GO:0006352">
    <property type="term" value="P:DNA-templated transcription initiation"/>
    <property type="evidence" value="ECO:0007669"/>
    <property type="project" value="InterPro"/>
</dbReference>
<dbReference type="PANTHER" id="PTHR43133">
    <property type="entry name" value="RNA POLYMERASE ECF-TYPE SIGMA FACTO"/>
    <property type="match status" value="1"/>
</dbReference>
<evidence type="ECO:0000259" key="5">
    <source>
        <dbReference type="Pfam" id="PF04542"/>
    </source>
</evidence>
<evidence type="ECO:0000313" key="7">
    <source>
        <dbReference type="EMBL" id="MPR35246.1"/>
    </source>
</evidence>
<dbReference type="Pfam" id="PF08281">
    <property type="entry name" value="Sigma70_r4_2"/>
    <property type="match status" value="1"/>
</dbReference>
<proteinExistence type="inferred from homology"/>
<dbReference type="EMBL" id="WHLY01000002">
    <property type="protein sequence ID" value="MPR35246.1"/>
    <property type="molecule type" value="Genomic_DNA"/>
</dbReference>
<sequence>MHVISPTDEILWHRLIDGNEAAFTALFERYYPTLVRYGRSFIPDSDRVQDFVQDVFAGIWLYRSTLDESAVVKAYLLACVRKRIARFQARDRIFRETTILDDAEFSISFTVEDHLIANEETARRVYQLNQHLNSLPPRQKEALFLRYHHGLKTEQIARILNVNYQSASNLIHRALVCLRRDLKGTLLSLGLVLFEII</sequence>
<dbReference type="InterPro" id="IPR013249">
    <property type="entry name" value="RNA_pol_sigma70_r4_t2"/>
</dbReference>
<dbReference type="SUPFAM" id="SSF88946">
    <property type="entry name" value="Sigma2 domain of RNA polymerase sigma factors"/>
    <property type="match status" value="1"/>
</dbReference>
<protein>
    <submittedName>
        <fullName evidence="7">Sigma-70 family RNA polymerase sigma factor</fullName>
    </submittedName>
</protein>
<dbReference type="Gene3D" id="1.10.1740.10">
    <property type="match status" value="1"/>
</dbReference>
<keyword evidence="8" id="KW-1185">Reference proteome</keyword>
<dbReference type="SUPFAM" id="SSF88659">
    <property type="entry name" value="Sigma3 and sigma4 domains of RNA polymerase sigma factors"/>
    <property type="match status" value="1"/>
</dbReference>
<keyword evidence="2" id="KW-0805">Transcription regulation</keyword>
<gene>
    <name evidence="7" type="ORF">GBK04_18285</name>
</gene>
<dbReference type="Gene3D" id="1.10.10.10">
    <property type="entry name" value="Winged helix-like DNA-binding domain superfamily/Winged helix DNA-binding domain"/>
    <property type="match status" value="1"/>
</dbReference>
<evidence type="ECO:0000256" key="3">
    <source>
        <dbReference type="ARBA" id="ARBA00023082"/>
    </source>
</evidence>
<feature type="domain" description="RNA polymerase sigma factor 70 region 4 type 2" evidence="6">
    <location>
        <begin position="132"/>
        <end position="178"/>
    </location>
</feature>
<dbReference type="GO" id="GO:0016987">
    <property type="term" value="F:sigma factor activity"/>
    <property type="evidence" value="ECO:0007669"/>
    <property type="project" value="UniProtKB-KW"/>
</dbReference>
<keyword evidence="3" id="KW-0731">Sigma factor</keyword>
<dbReference type="InterPro" id="IPR013324">
    <property type="entry name" value="RNA_pol_sigma_r3/r4-like"/>
</dbReference>